<accession>A0A0E9V1V1</accession>
<reference evidence="1" key="1">
    <citation type="submission" date="2014-11" db="EMBL/GenBank/DDBJ databases">
        <authorList>
            <person name="Amaro Gonzalez C."/>
        </authorList>
    </citation>
    <scope>NUCLEOTIDE SEQUENCE</scope>
</reference>
<evidence type="ECO:0000313" key="1">
    <source>
        <dbReference type="EMBL" id="JAH71405.1"/>
    </source>
</evidence>
<proteinExistence type="predicted"/>
<protein>
    <submittedName>
        <fullName evidence="1">Uncharacterized protein</fullName>
    </submittedName>
</protein>
<organism evidence="1">
    <name type="scientific">Anguilla anguilla</name>
    <name type="common">European freshwater eel</name>
    <name type="synonym">Muraena anguilla</name>
    <dbReference type="NCBI Taxonomy" id="7936"/>
    <lineage>
        <taxon>Eukaryota</taxon>
        <taxon>Metazoa</taxon>
        <taxon>Chordata</taxon>
        <taxon>Craniata</taxon>
        <taxon>Vertebrata</taxon>
        <taxon>Euteleostomi</taxon>
        <taxon>Actinopterygii</taxon>
        <taxon>Neopterygii</taxon>
        <taxon>Teleostei</taxon>
        <taxon>Anguilliformes</taxon>
        <taxon>Anguillidae</taxon>
        <taxon>Anguilla</taxon>
    </lineage>
</organism>
<reference evidence="1" key="2">
    <citation type="journal article" date="2015" name="Fish Shellfish Immunol.">
        <title>Early steps in the European eel (Anguilla anguilla)-Vibrio vulnificus interaction in the gills: Role of the RtxA13 toxin.</title>
        <authorList>
            <person name="Callol A."/>
            <person name="Pajuelo D."/>
            <person name="Ebbesson L."/>
            <person name="Teles M."/>
            <person name="MacKenzie S."/>
            <person name="Amaro C."/>
        </authorList>
    </citation>
    <scope>NUCLEOTIDE SEQUENCE</scope>
</reference>
<name>A0A0E9V1V1_ANGAN</name>
<sequence length="31" mass="3630">MKILSSSIILVRTELDVAIKKPHCWSRFSDR</sequence>
<dbReference type="AlphaFoldDB" id="A0A0E9V1V1"/>
<dbReference type="EMBL" id="GBXM01037172">
    <property type="protein sequence ID" value="JAH71405.1"/>
    <property type="molecule type" value="Transcribed_RNA"/>
</dbReference>